<dbReference type="PANTHER" id="PTHR32282:SF34">
    <property type="entry name" value="PENICILLIN-BINDING PROTEIN 1A"/>
    <property type="match status" value="1"/>
</dbReference>
<evidence type="ECO:0000256" key="1">
    <source>
        <dbReference type="ARBA" id="ARBA00022645"/>
    </source>
</evidence>
<feature type="domain" description="Glycosyl transferase family 51" evidence="12">
    <location>
        <begin position="202"/>
        <end position="374"/>
    </location>
</feature>
<dbReference type="GO" id="GO:0008955">
    <property type="term" value="F:peptidoglycan glycosyltransferase activity"/>
    <property type="evidence" value="ECO:0007669"/>
    <property type="project" value="UniProtKB-EC"/>
</dbReference>
<dbReference type="Proteomes" id="UP000533598">
    <property type="component" value="Unassembled WGS sequence"/>
</dbReference>
<dbReference type="RefSeq" id="WP_185000963.1">
    <property type="nucleotide sequence ID" value="NZ_BAAAUI010000018.1"/>
</dbReference>
<dbReference type="GO" id="GO:0006508">
    <property type="term" value="P:proteolysis"/>
    <property type="evidence" value="ECO:0007669"/>
    <property type="project" value="UniProtKB-KW"/>
</dbReference>
<dbReference type="Pfam" id="PF00912">
    <property type="entry name" value="Transgly"/>
    <property type="match status" value="1"/>
</dbReference>
<feature type="compositionally biased region" description="Gly residues" evidence="9">
    <location>
        <begin position="1"/>
        <end position="10"/>
    </location>
</feature>
<comment type="catalytic activity">
    <reaction evidence="7">
        <text>Preferential cleavage: (Ac)2-L-Lys-D-Ala-|-D-Ala. Also transpeptidation of peptidyl-alanyl moieties that are N-acyl substituents of D-alanine.</text>
        <dbReference type="EC" id="3.4.16.4"/>
    </reaction>
</comment>
<sequence length="886" mass="94158">MPGGPGGPGGPNTPPRGGPMPYGGPNTPPGGAPMGHGGPNTPPGGAPMPGGPGGRPPGPPGQRPPFNGGPNGPGGPGGPGGMPPRQHPGEAPTDLFPPVEDPYPREPELLTHREPLPGDPDYDDSHVVDADAPDPEEERKLRKKKIWRRVRRTGYVLTGLAILAPVVAFIVAYQFVTVLTPEEVFKGHNQVVTINYADGSELAKVVPKGGERVQLKFEEIPQVIKEAVLSTEDKNFYENPGFDPIGIVRAVFNNLTGGTGGGSGITQQYIKISTGDDRPTLTRKFTELVKSAKMDAQYSKNDILTNYLNVITYGRGAEGIEAAAKAYFNKSAKEINRPEEAALLAAVIQRPYEWDPAINREKSVKRWNDVLDKMVENGKIQKAARDQMQFPEDGDQPGQLRDRAEAIAARGGIKGTRALIQQQVELELERKQIKMATAQKNGYTITTTIDKKAQEAAEAAVQKVVFATGQPENLKSALVATDPKTGGVLAYYGSRDGKGFDYAKAAQPPGSSFKAFVVAAALEKDIGLGSTFDASSPRTFGKGNSGYTVSNAGKYSCTQCSIRQMTQFSVNTAFVDLALQVGTKTVAKAAQEAGIPAEINNKPSLGLGNGGSPSAGIALGGYEVRTMDMSAAYATFANDGMKNEQHFVAKVVDATGKTLLEHNEPAKPAFDQNDSKHNTDIARNVTEALKPVAKSSGVALDKGRLSASKTGTHQYEKEKGSSHNSRAWMVGYTPSVSTAVWVGTDQNEILRGKWKEGRMQSSLKDMYGKDEPGWVWKEFMDSYLNGTKVENFPEANPIGQFEAPVTSTSNTSATSTSESSVPPTSSEEPTSSRPTNTRPTPTCGGWPFPSCKPTTTGTGKPTKTSEEDPPPGGQPRGGRGGGGNGE</sequence>
<keyword evidence="10" id="KW-1133">Transmembrane helix</keyword>
<dbReference type="SUPFAM" id="SSF56601">
    <property type="entry name" value="beta-lactamase/transpeptidase-like"/>
    <property type="match status" value="1"/>
</dbReference>
<dbReference type="AlphaFoldDB" id="A0A7W7FR76"/>
<evidence type="ECO:0000256" key="9">
    <source>
        <dbReference type="SAM" id="MobiDB-lite"/>
    </source>
</evidence>
<dbReference type="GO" id="GO:0009252">
    <property type="term" value="P:peptidoglycan biosynthetic process"/>
    <property type="evidence" value="ECO:0007669"/>
    <property type="project" value="TreeGrafter"/>
</dbReference>
<proteinExistence type="predicted"/>
<evidence type="ECO:0000256" key="2">
    <source>
        <dbReference type="ARBA" id="ARBA00022670"/>
    </source>
</evidence>
<feature type="compositionally biased region" description="Gly residues" evidence="9">
    <location>
        <begin position="874"/>
        <end position="886"/>
    </location>
</feature>
<gene>
    <name evidence="13" type="ORF">HNR67_001020</name>
</gene>
<evidence type="ECO:0000256" key="10">
    <source>
        <dbReference type="SAM" id="Phobius"/>
    </source>
</evidence>
<evidence type="ECO:0000256" key="4">
    <source>
        <dbReference type="ARBA" id="ARBA00022679"/>
    </source>
</evidence>
<feature type="region of interest" description="Disordered" evidence="9">
    <location>
        <begin position="798"/>
        <end position="886"/>
    </location>
</feature>
<evidence type="ECO:0000256" key="3">
    <source>
        <dbReference type="ARBA" id="ARBA00022676"/>
    </source>
</evidence>
<keyword evidence="5" id="KW-0378">Hydrolase</keyword>
<dbReference type="InterPro" id="IPR001264">
    <property type="entry name" value="Glyco_trans_51"/>
</dbReference>
<feature type="compositionally biased region" description="Pro residues" evidence="9">
    <location>
        <begin position="40"/>
        <end position="63"/>
    </location>
</feature>
<feature type="compositionally biased region" description="Gly residues" evidence="9">
    <location>
        <begin position="69"/>
        <end position="80"/>
    </location>
</feature>
<keyword evidence="3" id="KW-0328">Glycosyltransferase</keyword>
<dbReference type="PANTHER" id="PTHR32282">
    <property type="entry name" value="BINDING PROTEIN TRANSPEPTIDASE, PUTATIVE-RELATED"/>
    <property type="match status" value="1"/>
</dbReference>
<evidence type="ECO:0000313" key="13">
    <source>
        <dbReference type="EMBL" id="MBB4674902.1"/>
    </source>
</evidence>
<dbReference type="GO" id="GO:0009002">
    <property type="term" value="F:serine-type D-Ala-D-Ala carboxypeptidase activity"/>
    <property type="evidence" value="ECO:0007669"/>
    <property type="project" value="UniProtKB-EC"/>
</dbReference>
<organism evidence="13 14">
    <name type="scientific">Crossiella cryophila</name>
    <dbReference type="NCBI Taxonomy" id="43355"/>
    <lineage>
        <taxon>Bacteria</taxon>
        <taxon>Bacillati</taxon>
        <taxon>Actinomycetota</taxon>
        <taxon>Actinomycetes</taxon>
        <taxon>Pseudonocardiales</taxon>
        <taxon>Pseudonocardiaceae</taxon>
        <taxon>Crossiella</taxon>
    </lineage>
</organism>
<feature type="compositionally biased region" description="Low complexity" evidence="9">
    <location>
        <begin position="803"/>
        <end position="842"/>
    </location>
</feature>
<feature type="compositionally biased region" description="Basic and acidic residues" evidence="9">
    <location>
        <begin position="102"/>
        <end position="116"/>
    </location>
</feature>
<keyword evidence="10" id="KW-0472">Membrane</keyword>
<keyword evidence="14" id="KW-1185">Reference proteome</keyword>
<dbReference type="GO" id="GO:0008658">
    <property type="term" value="F:penicillin binding"/>
    <property type="evidence" value="ECO:0007669"/>
    <property type="project" value="InterPro"/>
</dbReference>
<evidence type="ECO:0000313" key="14">
    <source>
        <dbReference type="Proteomes" id="UP000533598"/>
    </source>
</evidence>
<dbReference type="InterPro" id="IPR001460">
    <property type="entry name" value="PCN-bd_Tpept"/>
</dbReference>
<keyword evidence="10" id="KW-0812">Transmembrane</keyword>
<evidence type="ECO:0000256" key="5">
    <source>
        <dbReference type="ARBA" id="ARBA00022801"/>
    </source>
</evidence>
<keyword evidence="2" id="KW-0645">Protease</keyword>
<keyword evidence="4" id="KW-0808">Transferase</keyword>
<reference evidence="13 14" key="1">
    <citation type="submission" date="2020-08" db="EMBL/GenBank/DDBJ databases">
        <title>Sequencing the genomes of 1000 actinobacteria strains.</title>
        <authorList>
            <person name="Klenk H.-P."/>
        </authorList>
    </citation>
    <scope>NUCLEOTIDE SEQUENCE [LARGE SCALE GENOMIC DNA]</scope>
    <source>
        <strain evidence="13 14">DSM 44230</strain>
    </source>
</reference>
<dbReference type="EMBL" id="JACHMH010000001">
    <property type="protein sequence ID" value="MBB4674902.1"/>
    <property type="molecule type" value="Genomic_DNA"/>
</dbReference>
<name>A0A7W7FR76_9PSEU</name>
<dbReference type="GO" id="GO:0030288">
    <property type="term" value="C:outer membrane-bounded periplasmic space"/>
    <property type="evidence" value="ECO:0007669"/>
    <property type="project" value="TreeGrafter"/>
</dbReference>
<feature type="transmembrane region" description="Helical" evidence="10">
    <location>
        <begin position="153"/>
        <end position="176"/>
    </location>
</feature>
<feature type="domain" description="Penicillin-binding protein transpeptidase" evidence="11">
    <location>
        <begin position="478"/>
        <end position="742"/>
    </location>
</feature>
<dbReference type="SUPFAM" id="SSF53955">
    <property type="entry name" value="Lysozyme-like"/>
    <property type="match status" value="1"/>
</dbReference>
<dbReference type="InterPro" id="IPR050396">
    <property type="entry name" value="Glycosyltr_51/Transpeptidase"/>
</dbReference>
<dbReference type="Gene3D" id="1.10.3810.10">
    <property type="entry name" value="Biosynthetic peptidoglycan transglycosylase-like"/>
    <property type="match status" value="1"/>
</dbReference>
<feature type="region of interest" description="Disordered" evidence="9">
    <location>
        <begin position="1"/>
        <end position="140"/>
    </location>
</feature>
<dbReference type="Pfam" id="PF00905">
    <property type="entry name" value="Transpeptidase"/>
    <property type="match status" value="1"/>
</dbReference>
<evidence type="ECO:0000259" key="11">
    <source>
        <dbReference type="Pfam" id="PF00905"/>
    </source>
</evidence>
<comment type="catalytic activity">
    <reaction evidence="8">
        <text>[GlcNAc-(1-&gt;4)-Mur2Ac(oyl-L-Ala-gamma-D-Glu-L-Lys-D-Ala-D-Ala)](n)-di-trans,octa-cis-undecaprenyl diphosphate + beta-D-GlcNAc-(1-&gt;4)-Mur2Ac(oyl-L-Ala-gamma-D-Glu-L-Lys-D-Ala-D-Ala)-di-trans,octa-cis-undecaprenyl diphosphate = [GlcNAc-(1-&gt;4)-Mur2Ac(oyl-L-Ala-gamma-D-Glu-L-Lys-D-Ala-D-Ala)](n+1)-di-trans,octa-cis-undecaprenyl diphosphate + di-trans,octa-cis-undecaprenyl diphosphate + H(+)</text>
        <dbReference type="Rhea" id="RHEA:23708"/>
        <dbReference type="Rhea" id="RHEA-COMP:9602"/>
        <dbReference type="Rhea" id="RHEA-COMP:9603"/>
        <dbReference type="ChEBI" id="CHEBI:15378"/>
        <dbReference type="ChEBI" id="CHEBI:58405"/>
        <dbReference type="ChEBI" id="CHEBI:60033"/>
        <dbReference type="ChEBI" id="CHEBI:78435"/>
        <dbReference type="EC" id="2.4.99.28"/>
    </reaction>
</comment>
<evidence type="ECO:0000256" key="8">
    <source>
        <dbReference type="ARBA" id="ARBA00049902"/>
    </source>
</evidence>
<feature type="compositionally biased region" description="Low complexity" evidence="9">
    <location>
        <begin position="852"/>
        <end position="862"/>
    </location>
</feature>
<evidence type="ECO:0000256" key="6">
    <source>
        <dbReference type="ARBA" id="ARBA00023268"/>
    </source>
</evidence>
<dbReference type="InterPro" id="IPR023346">
    <property type="entry name" value="Lysozyme-like_dom_sf"/>
</dbReference>
<dbReference type="Gene3D" id="3.40.710.10">
    <property type="entry name" value="DD-peptidase/beta-lactamase superfamily"/>
    <property type="match status" value="1"/>
</dbReference>
<protein>
    <submittedName>
        <fullName evidence="13">Membrane peptidoglycan carboxypeptidase</fullName>
    </submittedName>
</protein>
<keyword evidence="6" id="KW-0511">Multifunctional enzyme</keyword>
<dbReference type="InterPro" id="IPR036950">
    <property type="entry name" value="PBP_transglycosylase"/>
</dbReference>
<evidence type="ECO:0000259" key="12">
    <source>
        <dbReference type="Pfam" id="PF00912"/>
    </source>
</evidence>
<dbReference type="InterPro" id="IPR012338">
    <property type="entry name" value="Beta-lactam/transpept-like"/>
</dbReference>
<keyword evidence="1 13" id="KW-0121">Carboxypeptidase</keyword>
<comment type="caution">
    <text evidence="13">The sequence shown here is derived from an EMBL/GenBank/DDBJ whole genome shotgun (WGS) entry which is preliminary data.</text>
</comment>
<evidence type="ECO:0000256" key="7">
    <source>
        <dbReference type="ARBA" id="ARBA00034000"/>
    </source>
</evidence>
<accession>A0A7W7FR76</accession>